<name>A0ABS0YY09_9BACT</name>
<evidence type="ECO:0000313" key="3">
    <source>
        <dbReference type="Proteomes" id="UP000641025"/>
    </source>
</evidence>
<gene>
    <name evidence="2" type="ORF">JFN90_21670</name>
</gene>
<comment type="caution">
    <text evidence="2">The sequence shown here is derived from an EMBL/GenBank/DDBJ whole genome shotgun (WGS) entry which is preliminary data.</text>
</comment>
<accession>A0ABS0YY09</accession>
<reference evidence="2 3" key="1">
    <citation type="submission" date="2020-12" db="EMBL/GenBank/DDBJ databases">
        <title>Geomonas sp. Red259, isolated from paddy soil.</title>
        <authorList>
            <person name="Xu Z."/>
            <person name="Zhang Z."/>
            <person name="Masuda Y."/>
            <person name="Itoh H."/>
            <person name="Senoo K."/>
        </authorList>
    </citation>
    <scope>NUCLEOTIDE SEQUENCE [LARGE SCALE GENOMIC DNA]</scope>
    <source>
        <strain evidence="2 3">Red259</strain>
    </source>
</reference>
<proteinExistence type="predicted"/>
<keyword evidence="1" id="KW-1133">Transmembrane helix</keyword>
<feature type="transmembrane region" description="Helical" evidence="1">
    <location>
        <begin position="106"/>
        <end position="126"/>
    </location>
</feature>
<evidence type="ECO:0000313" key="2">
    <source>
        <dbReference type="EMBL" id="MBJ6802748.1"/>
    </source>
</evidence>
<keyword evidence="1" id="KW-0812">Transmembrane</keyword>
<feature type="transmembrane region" description="Helical" evidence="1">
    <location>
        <begin position="72"/>
        <end position="94"/>
    </location>
</feature>
<sequence>MDQMNLYLTSLLQQSPWLGVAVMMNNYFHDVATAMLAASAFCLYAVHRVEASLGTPEAALFFLKTHRIMVRFFRFAFWWIILGGVPRTIFYVSFEWNHFADKQQVPALMVKHVLMVVLVVWGVLAWRKLKAKVARLTESLPAELSARLKEDSCGC</sequence>
<dbReference type="RefSeq" id="WP_199397216.1">
    <property type="nucleotide sequence ID" value="NZ_JAEMHK010000025.1"/>
</dbReference>
<protein>
    <submittedName>
        <fullName evidence="2">Uncharacterized protein</fullName>
    </submittedName>
</protein>
<keyword evidence="3" id="KW-1185">Reference proteome</keyword>
<organism evidence="2 3">
    <name type="scientific">Geomonas propionica</name>
    <dbReference type="NCBI Taxonomy" id="2798582"/>
    <lineage>
        <taxon>Bacteria</taxon>
        <taxon>Pseudomonadati</taxon>
        <taxon>Thermodesulfobacteriota</taxon>
        <taxon>Desulfuromonadia</taxon>
        <taxon>Geobacterales</taxon>
        <taxon>Geobacteraceae</taxon>
        <taxon>Geomonas</taxon>
    </lineage>
</organism>
<evidence type="ECO:0000256" key="1">
    <source>
        <dbReference type="SAM" id="Phobius"/>
    </source>
</evidence>
<dbReference type="EMBL" id="JAEMHK010000025">
    <property type="protein sequence ID" value="MBJ6802748.1"/>
    <property type="molecule type" value="Genomic_DNA"/>
</dbReference>
<dbReference type="Proteomes" id="UP000641025">
    <property type="component" value="Unassembled WGS sequence"/>
</dbReference>
<keyword evidence="1" id="KW-0472">Membrane</keyword>